<keyword evidence="2" id="KW-1185">Reference proteome</keyword>
<organism evidence="1 2">
    <name type="scientific">Acanthoscelides obtectus</name>
    <name type="common">Bean weevil</name>
    <name type="synonym">Bruchus obtectus</name>
    <dbReference type="NCBI Taxonomy" id="200917"/>
    <lineage>
        <taxon>Eukaryota</taxon>
        <taxon>Metazoa</taxon>
        <taxon>Ecdysozoa</taxon>
        <taxon>Arthropoda</taxon>
        <taxon>Hexapoda</taxon>
        <taxon>Insecta</taxon>
        <taxon>Pterygota</taxon>
        <taxon>Neoptera</taxon>
        <taxon>Endopterygota</taxon>
        <taxon>Coleoptera</taxon>
        <taxon>Polyphaga</taxon>
        <taxon>Cucujiformia</taxon>
        <taxon>Chrysomeloidea</taxon>
        <taxon>Chrysomelidae</taxon>
        <taxon>Bruchinae</taxon>
        <taxon>Bruchini</taxon>
        <taxon>Acanthoscelides</taxon>
    </lineage>
</organism>
<dbReference type="AlphaFoldDB" id="A0A9P0QCK3"/>
<name>A0A9P0QCK3_ACAOB</name>
<comment type="caution">
    <text evidence="1">The sequence shown here is derived from an EMBL/GenBank/DDBJ whole genome shotgun (WGS) entry which is preliminary data.</text>
</comment>
<evidence type="ECO:0000313" key="2">
    <source>
        <dbReference type="Proteomes" id="UP001152888"/>
    </source>
</evidence>
<sequence>KRINYRPVTDEGLFKLYSKIETVDWIFLSDISLPLTTKLERFMNILTNNIAECLPIKSRLVSEGCRNKINWFDHELAHMRETLELITQINKDNPQVVSKKEINVFKSKYRSEIRIRKKNAHDKYIRRASDKQAAMWNLIQVPGESLKTLCGAYVSNLFVVGLCSH</sequence>
<feature type="non-terminal residue" evidence="1">
    <location>
        <position position="165"/>
    </location>
</feature>
<dbReference type="Proteomes" id="UP001152888">
    <property type="component" value="Unassembled WGS sequence"/>
</dbReference>
<dbReference type="OrthoDB" id="6783819at2759"/>
<dbReference type="EMBL" id="CAKOFQ010009179">
    <property type="protein sequence ID" value="CAH2017241.1"/>
    <property type="molecule type" value="Genomic_DNA"/>
</dbReference>
<accession>A0A9P0QCK3</accession>
<reference evidence="1" key="1">
    <citation type="submission" date="2022-03" db="EMBL/GenBank/DDBJ databases">
        <authorList>
            <person name="Sayadi A."/>
        </authorList>
    </citation>
    <scope>NUCLEOTIDE SEQUENCE</scope>
</reference>
<gene>
    <name evidence="1" type="ORF">ACAOBT_LOCUS35891</name>
</gene>
<evidence type="ECO:0000313" key="1">
    <source>
        <dbReference type="EMBL" id="CAH2017241.1"/>
    </source>
</evidence>
<proteinExistence type="predicted"/>
<protein>
    <submittedName>
        <fullName evidence="1">Uncharacterized protein</fullName>
    </submittedName>
</protein>